<evidence type="ECO:0000313" key="2">
    <source>
        <dbReference type="Proteomes" id="UP000762703"/>
    </source>
</evidence>
<organism evidence="1 2">
    <name type="scientific">Methanobrevibacter millerae</name>
    <dbReference type="NCBI Taxonomy" id="230361"/>
    <lineage>
        <taxon>Archaea</taxon>
        <taxon>Methanobacteriati</taxon>
        <taxon>Methanobacteriota</taxon>
        <taxon>Methanomada group</taxon>
        <taxon>Methanobacteria</taxon>
        <taxon>Methanobacteriales</taxon>
        <taxon>Methanobacteriaceae</taxon>
        <taxon>Methanobrevibacter</taxon>
    </lineage>
</organism>
<accession>A0A8T3VKD2</accession>
<reference evidence="1" key="1">
    <citation type="submission" date="2019-04" db="EMBL/GenBank/DDBJ databases">
        <title>Evolution of Biomass-Degrading Anaerobic Consortia Revealed by Metagenomics.</title>
        <authorList>
            <person name="Peng X."/>
        </authorList>
    </citation>
    <scope>NUCLEOTIDE SEQUENCE</scope>
    <source>
        <strain evidence="1">SIG12</strain>
    </source>
</reference>
<dbReference type="EMBL" id="SUTE01000070">
    <property type="protein sequence ID" value="MBE6505713.1"/>
    <property type="molecule type" value="Genomic_DNA"/>
</dbReference>
<evidence type="ECO:0000313" key="1">
    <source>
        <dbReference type="EMBL" id="MBE6505713.1"/>
    </source>
</evidence>
<dbReference type="RefSeq" id="WP_303737367.1">
    <property type="nucleotide sequence ID" value="NZ_SUTE01000070.1"/>
</dbReference>
<gene>
    <name evidence="1" type="ORF">E7Z73_08275</name>
</gene>
<name>A0A8T3VKD2_9EURY</name>
<comment type="caution">
    <text evidence="1">The sequence shown here is derived from an EMBL/GenBank/DDBJ whole genome shotgun (WGS) entry which is preliminary data.</text>
</comment>
<dbReference type="AlphaFoldDB" id="A0A8T3VKD2"/>
<proteinExistence type="predicted"/>
<sequence length="162" mass="18164">MDKDKKIILLLIALLVCVCVIATVSASKAPERIYVNESYNFTYYSFDSAQGKANYFSGIDAYDDAFYFPYEAESKMMEFSPMFNQMFIAGNQYESGDDVDINNILGQKIGGLSKDKGTFAFNVPVDKNFSFTWTGGHQVGLNDDAKEINAVYDADGKLIWKK</sequence>
<protein>
    <submittedName>
        <fullName evidence="1">Uncharacterized protein</fullName>
    </submittedName>
</protein>
<dbReference type="Proteomes" id="UP000762703">
    <property type="component" value="Unassembled WGS sequence"/>
</dbReference>